<protein>
    <submittedName>
        <fullName evidence="8">Alkaline phosphatase</fullName>
    </submittedName>
</protein>
<feature type="binding site" evidence="3">
    <location>
        <position position="41"/>
    </location>
    <ligand>
        <name>Mg(2+)</name>
        <dbReference type="ChEBI" id="CHEBI:18420"/>
    </ligand>
</feature>
<feature type="binding site" evidence="3">
    <location>
        <position position="355"/>
    </location>
    <ligand>
        <name>Zn(2+)</name>
        <dbReference type="ChEBI" id="CHEBI:29105"/>
        <label>2</label>
    </ligand>
</feature>
<dbReference type="Pfam" id="PF00245">
    <property type="entry name" value="Alk_phosphatase"/>
    <property type="match status" value="1"/>
</dbReference>
<keyword evidence="4" id="KW-1015">Disulfide bond</keyword>
<feature type="binding site" evidence="3">
    <location>
        <position position="356"/>
    </location>
    <ligand>
        <name>Zn(2+)</name>
        <dbReference type="ChEBI" id="CHEBI:29105"/>
        <label>2</label>
    </ligand>
</feature>
<feature type="region of interest" description="Disordered" evidence="6">
    <location>
        <begin position="525"/>
        <end position="562"/>
    </location>
</feature>
<keyword evidence="7" id="KW-0472">Membrane</keyword>
<gene>
    <name evidence="8" type="ORF">SAMN05216184_11927</name>
</gene>
<feature type="binding site" evidence="3">
    <location>
        <position position="142"/>
    </location>
    <ligand>
        <name>Mg(2+)</name>
        <dbReference type="ChEBI" id="CHEBI:18420"/>
    </ligand>
</feature>
<organism evidence="8 9">
    <name type="scientific">Georgenia satyanarayanai</name>
    <dbReference type="NCBI Taxonomy" id="860221"/>
    <lineage>
        <taxon>Bacteria</taxon>
        <taxon>Bacillati</taxon>
        <taxon>Actinomycetota</taxon>
        <taxon>Actinomycetes</taxon>
        <taxon>Micrococcales</taxon>
        <taxon>Bogoriellaceae</taxon>
        <taxon>Georgenia</taxon>
    </lineage>
</organism>
<keyword evidence="9" id="KW-1185">Reference proteome</keyword>
<evidence type="ECO:0000256" key="6">
    <source>
        <dbReference type="SAM" id="MobiDB-lite"/>
    </source>
</evidence>
<name>A0A2Y9AWJ1_9MICO</name>
<feature type="transmembrane region" description="Helical" evidence="7">
    <location>
        <begin position="576"/>
        <end position="596"/>
    </location>
</feature>
<evidence type="ECO:0000256" key="2">
    <source>
        <dbReference type="PIRSR" id="PIRSR601952-1"/>
    </source>
</evidence>
<feature type="binding site" evidence="3">
    <location>
        <position position="144"/>
    </location>
    <ligand>
        <name>Mg(2+)</name>
        <dbReference type="ChEBI" id="CHEBI:18420"/>
    </ligand>
</feature>
<evidence type="ECO:0000256" key="3">
    <source>
        <dbReference type="PIRSR" id="PIRSR601952-2"/>
    </source>
</evidence>
<keyword evidence="3" id="KW-0479">Metal-binding</keyword>
<dbReference type="PANTHER" id="PTHR11596:SF5">
    <property type="entry name" value="ALKALINE PHOSPHATASE"/>
    <property type="match status" value="1"/>
</dbReference>
<feature type="binding site" evidence="3">
    <location>
        <position position="317"/>
    </location>
    <ligand>
        <name>Zn(2+)</name>
        <dbReference type="ChEBI" id="CHEBI:29105"/>
        <label>2</label>
    </ligand>
</feature>
<dbReference type="InterPro" id="IPR001952">
    <property type="entry name" value="Alkaline_phosphatase"/>
</dbReference>
<keyword evidence="1" id="KW-0597">Phosphoprotein</keyword>
<proteinExistence type="inferred from homology"/>
<keyword evidence="7" id="KW-0812">Transmembrane</keyword>
<evidence type="ECO:0000256" key="7">
    <source>
        <dbReference type="SAM" id="Phobius"/>
    </source>
</evidence>
<feature type="binding site" evidence="3">
    <location>
        <position position="308"/>
    </location>
    <ligand>
        <name>Mg(2+)</name>
        <dbReference type="ChEBI" id="CHEBI:18420"/>
    </ligand>
</feature>
<dbReference type="CDD" id="cd16012">
    <property type="entry name" value="ALP"/>
    <property type="match status" value="1"/>
</dbReference>
<comment type="cofactor">
    <cofactor evidence="3">
        <name>Zn(2+)</name>
        <dbReference type="ChEBI" id="CHEBI:29105"/>
    </cofactor>
    <text evidence="3">Binds 2 Zn(2+) ions.</text>
</comment>
<feature type="binding site" evidence="3">
    <location>
        <position position="313"/>
    </location>
    <ligand>
        <name>Zn(2+)</name>
        <dbReference type="ChEBI" id="CHEBI:29105"/>
        <label>2</label>
    </ligand>
</feature>
<sequence>MAVADVSDHGGATRNVEDRTAALEAAIMDGPAKNVILIIGDGMGASEITIARNYAEGAAGTLPGLDPLLVTGQKTTYDLTPDGEVHYVPDSASTASAWATGTKTYTGALSIDVENNPQDTLLEIAKANGLKTGNVSTSEIQDATPAALFAHVNARRCYGPQATATTCPTFAKENGGLGSITEQLLDARADVVLGGGNATMGETAAAGPWAGQTLQEQAAERGYTYLTDSAELAGLSAADQSAPVLGLFTPGNFPVRYTGPIATEGGGNQPAASCTENPEWDPATSLGTMTGKAIELLDGDEGFFLQVESASIDKRDHSADACGQIGETIELDEAVQAALDFAKADGETLVVITADHSHTSQIVGSTPPGLSVNLLTADGQEMIVAYGTAPAGGSQQHTGASVPIAAYGPGGANVAGLTDDTDTFFTTMDALELNGDLASLSAAATLTLEPSSAAPGQTVTAASSELFGDRQVLATVGGEPVGQADVIDGVASFDVTAPETPGEYPVVLTGVQTGTELTASLVVSQSPTTPAPGDDGDDNEPDTGGVVDTDDAGGPGIGAAPQSAAGGPLAVTGAEVALAALLAALLLGSGGAAFWLRNQRLARVG</sequence>
<dbReference type="AlphaFoldDB" id="A0A2Y9AWJ1"/>
<evidence type="ECO:0000256" key="4">
    <source>
        <dbReference type="PIRSR" id="PIRSR601952-3"/>
    </source>
</evidence>
<evidence type="ECO:0000256" key="5">
    <source>
        <dbReference type="RuleBase" id="RU003946"/>
    </source>
</evidence>
<dbReference type="GO" id="GO:0046872">
    <property type="term" value="F:metal ion binding"/>
    <property type="evidence" value="ECO:0007669"/>
    <property type="project" value="UniProtKB-KW"/>
</dbReference>
<dbReference type="Gene3D" id="3.40.720.10">
    <property type="entry name" value="Alkaline Phosphatase, subunit A"/>
    <property type="match status" value="1"/>
</dbReference>
<feature type="binding site" evidence="3">
    <location>
        <position position="397"/>
    </location>
    <ligand>
        <name>Zn(2+)</name>
        <dbReference type="ChEBI" id="CHEBI:29105"/>
        <label>2</label>
    </ligand>
</feature>
<dbReference type="SMART" id="SM00098">
    <property type="entry name" value="alkPPc"/>
    <property type="match status" value="1"/>
</dbReference>
<dbReference type="Proteomes" id="UP000250222">
    <property type="component" value="Unassembled WGS sequence"/>
</dbReference>
<feature type="active site" description="Phosphoserine intermediate" evidence="2">
    <location>
        <position position="91"/>
    </location>
</feature>
<comment type="similarity">
    <text evidence="5">Belongs to the alkaline phosphatase family.</text>
</comment>
<evidence type="ECO:0000256" key="1">
    <source>
        <dbReference type="ARBA" id="ARBA00022553"/>
    </source>
</evidence>
<dbReference type="NCBIfam" id="NF007810">
    <property type="entry name" value="PRK10518.1"/>
    <property type="match status" value="1"/>
</dbReference>
<reference evidence="8 9" key="1">
    <citation type="submission" date="2016-10" db="EMBL/GenBank/DDBJ databases">
        <authorList>
            <person name="Cai Z."/>
        </authorList>
    </citation>
    <scope>NUCLEOTIDE SEQUENCE [LARGE SCALE GENOMIC DNA]</scope>
    <source>
        <strain evidence="8 9">CGMCC 1.10826</strain>
    </source>
</reference>
<comment type="cofactor">
    <cofactor evidence="3">
        <name>Mg(2+)</name>
        <dbReference type="ChEBI" id="CHEBI:18420"/>
    </cofactor>
    <text evidence="3">Binds 1 Mg(2+) ion.</text>
</comment>
<evidence type="ECO:0000313" key="9">
    <source>
        <dbReference type="Proteomes" id="UP000250222"/>
    </source>
</evidence>
<dbReference type="RefSeq" id="WP_258369660.1">
    <property type="nucleotide sequence ID" value="NZ_QKLZ01000019.1"/>
</dbReference>
<keyword evidence="3" id="KW-0460">Magnesium</keyword>
<dbReference type="PRINTS" id="PR00113">
    <property type="entry name" value="ALKPHPHTASE"/>
</dbReference>
<dbReference type="InterPro" id="IPR017850">
    <property type="entry name" value="Alkaline_phosphatase_core_sf"/>
</dbReference>
<keyword evidence="3" id="KW-0862">Zinc</keyword>
<dbReference type="SUPFAM" id="SSF53649">
    <property type="entry name" value="Alkaline phosphatase-like"/>
    <property type="match status" value="1"/>
</dbReference>
<dbReference type="PANTHER" id="PTHR11596">
    <property type="entry name" value="ALKALINE PHOSPHATASE"/>
    <property type="match status" value="1"/>
</dbReference>
<dbReference type="EMBL" id="UETB01000019">
    <property type="protein sequence ID" value="SSA46907.1"/>
    <property type="molecule type" value="Genomic_DNA"/>
</dbReference>
<feature type="disulfide bond" evidence="4">
    <location>
        <begin position="157"/>
        <end position="167"/>
    </location>
</feature>
<keyword evidence="7" id="KW-1133">Transmembrane helix</keyword>
<accession>A0A2Y9AWJ1</accession>
<dbReference type="GO" id="GO:0004035">
    <property type="term" value="F:alkaline phosphatase activity"/>
    <property type="evidence" value="ECO:0007669"/>
    <property type="project" value="TreeGrafter"/>
</dbReference>
<evidence type="ECO:0000313" key="8">
    <source>
        <dbReference type="EMBL" id="SSA46907.1"/>
    </source>
</evidence>
<feature type="binding site" evidence="3">
    <location>
        <position position="41"/>
    </location>
    <ligand>
        <name>Zn(2+)</name>
        <dbReference type="ChEBI" id="CHEBI:29105"/>
        <label>2</label>
    </ligand>
</feature>